<accession>A0A430QDI7</accession>
<dbReference type="AlphaFoldDB" id="A0A430QDI7"/>
<keyword evidence="3" id="KW-0677">Repeat</keyword>
<dbReference type="Proteomes" id="UP000290809">
    <property type="component" value="Unassembled WGS sequence"/>
</dbReference>
<evidence type="ECO:0000256" key="9">
    <source>
        <dbReference type="ARBA" id="ARBA00023242"/>
    </source>
</evidence>
<gene>
    <name evidence="13" type="ORF">DC041_0002405</name>
</gene>
<dbReference type="PROSITE" id="PS00028">
    <property type="entry name" value="ZINC_FINGER_C2H2_1"/>
    <property type="match status" value="3"/>
</dbReference>
<keyword evidence="14" id="KW-1185">Reference proteome</keyword>
<evidence type="ECO:0000256" key="7">
    <source>
        <dbReference type="ARBA" id="ARBA00023125"/>
    </source>
</evidence>
<dbReference type="SMART" id="SM00355">
    <property type="entry name" value="ZnF_C2H2"/>
    <property type="match status" value="4"/>
</dbReference>
<feature type="domain" description="C2H2-type" evidence="12">
    <location>
        <begin position="438"/>
        <end position="467"/>
    </location>
</feature>
<proteinExistence type="predicted"/>
<dbReference type="FunFam" id="3.30.160.60:FF:000109">
    <property type="entry name" value="Transcriptional repressor protein YY1"/>
    <property type="match status" value="1"/>
</dbReference>
<keyword evidence="4 10" id="KW-0863">Zinc-finger</keyword>
<feature type="domain" description="C2H2-type" evidence="12">
    <location>
        <begin position="381"/>
        <end position="405"/>
    </location>
</feature>
<evidence type="ECO:0000259" key="12">
    <source>
        <dbReference type="PROSITE" id="PS50157"/>
    </source>
</evidence>
<feature type="region of interest" description="Disordered" evidence="11">
    <location>
        <begin position="630"/>
        <end position="650"/>
    </location>
</feature>
<evidence type="ECO:0000256" key="6">
    <source>
        <dbReference type="ARBA" id="ARBA00023015"/>
    </source>
</evidence>
<feature type="region of interest" description="Disordered" evidence="11">
    <location>
        <begin position="95"/>
        <end position="146"/>
    </location>
</feature>
<organism evidence="13 14">
    <name type="scientific">Schistosoma bovis</name>
    <name type="common">Blood fluke</name>
    <dbReference type="NCBI Taxonomy" id="6184"/>
    <lineage>
        <taxon>Eukaryota</taxon>
        <taxon>Metazoa</taxon>
        <taxon>Spiralia</taxon>
        <taxon>Lophotrochozoa</taxon>
        <taxon>Platyhelminthes</taxon>
        <taxon>Trematoda</taxon>
        <taxon>Digenea</taxon>
        <taxon>Strigeidida</taxon>
        <taxon>Schistosomatoidea</taxon>
        <taxon>Schistosomatidae</taxon>
        <taxon>Schistosoma</taxon>
    </lineage>
</organism>
<dbReference type="GO" id="GO:0000785">
    <property type="term" value="C:chromatin"/>
    <property type="evidence" value="ECO:0007669"/>
    <property type="project" value="TreeGrafter"/>
</dbReference>
<dbReference type="Gene3D" id="3.30.160.60">
    <property type="entry name" value="Classic Zinc Finger"/>
    <property type="match status" value="4"/>
</dbReference>
<keyword evidence="9" id="KW-0539">Nucleus</keyword>
<keyword evidence="2" id="KW-0479">Metal-binding</keyword>
<dbReference type="InterPro" id="IPR036236">
    <property type="entry name" value="Znf_C2H2_sf"/>
</dbReference>
<feature type="domain" description="C2H2-type" evidence="12">
    <location>
        <begin position="468"/>
        <end position="497"/>
    </location>
</feature>
<dbReference type="SUPFAM" id="SSF57667">
    <property type="entry name" value="beta-beta-alpha zinc fingers"/>
    <property type="match status" value="3"/>
</dbReference>
<feature type="compositionally biased region" description="Polar residues" evidence="11">
    <location>
        <begin position="546"/>
        <end position="569"/>
    </location>
</feature>
<dbReference type="STRING" id="6184.A0A430QDI7"/>
<comment type="subcellular location">
    <subcellularLocation>
        <location evidence="1">Nucleus</location>
    </subcellularLocation>
</comment>
<keyword evidence="5" id="KW-0862">Zinc</keyword>
<protein>
    <submittedName>
        <fullName evidence="13">Transcription factor YY</fullName>
    </submittedName>
</protein>
<dbReference type="FunFam" id="3.30.160.60:FF:000163">
    <property type="entry name" value="transcriptional repressor protein YY1"/>
    <property type="match status" value="1"/>
</dbReference>
<evidence type="ECO:0000256" key="11">
    <source>
        <dbReference type="SAM" id="MobiDB-lite"/>
    </source>
</evidence>
<dbReference type="PANTHER" id="PTHR14003:SF19">
    <property type="entry name" value="YY2 TRANSCRIPTION FACTOR"/>
    <property type="match status" value="1"/>
</dbReference>
<dbReference type="GO" id="GO:0000981">
    <property type="term" value="F:DNA-binding transcription factor activity, RNA polymerase II-specific"/>
    <property type="evidence" value="ECO:0007669"/>
    <property type="project" value="TreeGrafter"/>
</dbReference>
<evidence type="ECO:0000256" key="5">
    <source>
        <dbReference type="ARBA" id="ARBA00022833"/>
    </source>
</evidence>
<evidence type="ECO:0000256" key="10">
    <source>
        <dbReference type="PROSITE-ProRule" id="PRU00042"/>
    </source>
</evidence>
<evidence type="ECO:0000313" key="14">
    <source>
        <dbReference type="Proteomes" id="UP000290809"/>
    </source>
</evidence>
<keyword evidence="7" id="KW-0238">DNA-binding</keyword>
<dbReference type="EMBL" id="QMKO01001910">
    <property type="protein sequence ID" value="RTG85772.1"/>
    <property type="molecule type" value="Genomic_DNA"/>
</dbReference>
<dbReference type="PANTHER" id="PTHR14003">
    <property type="entry name" value="TRANSCRIPTIONAL REPRESSOR PROTEIN YY"/>
    <property type="match status" value="1"/>
</dbReference>
<dbReference type="PROSITE" id="PS50157">
    <property type="entry name" value="ZINC_FINGER_C2H2_2"/>
    <property type="match status" value="4"/>
</dbReference>
<keyword evidence="6" id="KW-0805">Transcription regulation</keyword>
<dbReference type="GO" id="GO:0031519">
    <property type="term" value="C:PcG protein complex"/>
    <property type="evidence" value="ECO:0007669"/>
    <property type="project" value="TreeGrafter"/>
</dbReference>
<evidence type="ECO:0000256" key="8">
    <source>
        <dbReference type="ARBA" id="ARBA00023163"/>
    </source>
</evidence>
<dbReference type="FunFam" id="3.30.160.60:FF:000104">
    <property type="entry name" value="Transcriptional repressor protein YY1"/>
    <property type="match status" value="1"/>
</dbReference>
<dbReference type="GO" id="GO:0005667">
    <property type="term" value="C:transcription regulator complex"/>
    <property type="evidence" value="ECO:0007669"/>
    <property type="project" value="TreeGrafter"/>
</dbReference>
<evidence type="ECO:0000313" key="13">
    <source>
        <dbReference type="EMBL" id="RTG85772.1"/>
    </source>
</evidence>
<dbReference type="GO" id="GO:0000978">
    <property type="term" value="F:RNA polymerase II cis-regulatory region sequence-specific DNA binding"/>
    <property type="evidence" value="ECO:0007669"/>
    <property type="project" value="TreeGrafter"/>
</dbReference>
<evidence type="ECO:0000256" key="3">
    <source>
        <dbReference type="ARBA" id="ARBA00022737"/>
    </source>
</evidence>
<feature type="domain" description="C2H2-type" evidence="12">
    <location>
        <begin position="410"/>
        <end position="437"/>
    </location>
</feature>
<evidence type="ECO:0000256" key="2">
    <source>
        <dbReference type="ARBA" id="ARBA00022723"/>
    </source>
</evidence>
<feature type="region of interest" description="Disordered" evidence="11">
    <location>
        <begin position="529"/>
        <end position="602"/>
    </location>
</feature>
<feature type="compositionally biased region" description="Basic residues" evidence="11">
    <location>
        <begin position="110"/>
        <end position="121"/>
    </location>
</feature>
<evidence type="ECO:0000256" key="1">
    <source>
        <dbReference type="ARBA" id="ARBA00004123"/>
    </source>
</evidence>
<dbReference type="GO" id="GO:0008270">
    <property type="term" value="F:zinc ion binding"/>
    <property type="evidence" value="ECO:0007669"/>
    <property type="project" value="UniProtKB-KW"/>
</dbReference>
<keyword evidence="8" id="KW-0804">Transcription</keyword>
<comment type="caution">
    <text evidence="13">The sequence shown here is derived from an EMBL/GenBank/DDBJ whole genome shotgun (WGS) entry which is preliminary data.</text>
</comment>
<feature type="compositionally biased region" description="Acidic residues" evidence="11">
    <location>
        <begin position="640"/>
        <end position="650"/>
    </location>
</feature>
<dbReference type="Pfam" id="PF00096">
    <property type="entry name" value="zf-C2H2"/>
    <property type="match status" value="4"/>
</dbReference>
<dbReference type="InterPro" id="IPR013087">
    <property type="entry name" value="Znf_C2H2_type"/>
</dbReference>
<reference evidence="13 14" key="1">
    <citation type="journal article" date="2019" name="PLoS Pathog.">
        <title>Genome sequence of the bovine parasite Schistosoma bovis Tanzania.</title>
        <authorList>
            <person name="Oey H."/>
            <person name="Zakrzewski M."/>
            <person name="Gobert G."/>
            <person name="Gravermann K."/>
            <person name="Stoye J."/>
            <person name="Jones M."/>
            <person name="Mcmanus D."/>
            <person name="Krause L."/>
        </authorList>
    </citation>
    <scope>NUCLEOTIDE SEQUENCE [LARGE SCALE GENOMIC DNA]</scope>
    <source>
        <strain evidence="13 14">TAN1997</strain>
    </source>
</reference>
<sequence>MSEVLLNDSAVKQEYFEDEESLLKSDVFDSVPETLSGELTEIGFDNGCPGVVGRDPYGDLFLMDPNDLLGVREEVIGNDTSNSPESVPVCDSTIATADESNDSSNERVNLKRKKTKNRHINLTKQEPDNREPSDPDDGAQNIKYSRSKLPYTHQSIKVDPETDLGNLPYVVYGNAVEGFNGKSFLFNRRYSSSAGHKQIHILHGQPRYRRHFPLGASGTIGTRLLPQSKILIIFSILDSVFHSHISVLGIFIYIYWRPVPTFYFSAYRFGGSQSFQGHSRVTFKRLPQSIIRPSMDESETLFVASPRFNVANVIKNDTFTPSGSVLTVLSPNAKHQTVACQNNQLPTIAPAPGCLESSGSNDINPPVVYGSSNSSNMLRTVPCPHKGCGKLFRDNSAMRKHLHTHGPRVHVCAECGKAFVESSKLKRHQLVHTGEKPFQCNFEGCGKRFSLDFNLRTHVRIHTGDRPYICPFENCHKRFAQSTNLKSHIMTHAKVRYRGPRSSSTTSQTPGYFSELDELPISQQASVADNVNDSNKPYPTPDNDGENNVQVKSTSPFMVTSSNSSNSKPTYIKAPRGYTRPTSASRYTAHELPPPPYTIDETPLSVSTGSKCELRNDPYIIVPKYTSGRRKHSKSFVNPNEDDIDDDNDEGEVEEEDCFIKQEFDRSFILSDPGMGSALFVDPAQEDREMIWRTNEYPTLDRLHLSNSFGNSNHQPIIMCTRDQRRRIIQQSNIMPDYILCRQQTIPILRLPTPARTVVSLGRPQQQS</sequence>
<evidence type="ECO:0000256" key="4">
    <source>
        <dbReference type="ARBA" id="ARBA00022771"/>
    </source>
</evidence>
<name>A0A430QDI7_SCHBO</name>